<proteinExistence type="predicted"/>
<dbReference type="Pfam" id="PF16871">
    <property type="entry name" value="DUF5077"/>
    <property type="match status" value="1"/>
</dbReference>
<dbReference type="Proteomes" id="UP000199705">
    <property type="component" value="Unassembled WGS sequence"/>
</dbReference>
<organism evidence="2 3">
    <name type="scientific">Mucilaginibacter gossypii</name>
    <dbReference type="NCBI Taxonomy" id="551996"/>
    <lineage>
        <taxon>Bacteria</taxon>
        <taxon>Pseudomonadati</taxon>
        <taxon>Bacteroidota</taxon>
        <taxon>Sphingobacteriia</taxon>
        <taxon>Sphingobacteriales</taxon>
        <taxon>Sphingobacteriaceae</taxon>
        <taxon>Mucilaginibacter</taxon>
    </lineage>
</organism>
<name>A0A1G7ZDW8_9SPHI</name>
<evidence type="ECO:0000313" key="2">
    <source>
        <dbReference type="EMBL" id="SDH06941.1"/>
    </source>
</evidence>
<sequence>MPIFQTFALKLKHLFFLKATNASTFMKRYLCYNPMMKKTAIICLSILFIFIGNRAAIAQTVHIDASKLRHVIPFGGNAWVNAPDTITDEGLIGLRSIKSTCNIYFRVSVAQYLELALVVRAPQGNSTLLLSVGKNAIVKKISNTRFDTVSFGKVHISRPGYVKISLKGISKTGTVYADVSDLVVTLQKPDNDISYVAKGSSYHFGRRGPSVHLRYPVAADKENKVKWFYNEIIVPKGQDVIGSYFMADGFGEGYFGMQVNSATERRVLFSVWSPFNTEDPKSIPDSMRIKLVKSGSNVHIGEFGNEGSGGQSYMRFPWKAGQAYAFLLSAEPDNARHTTTYTAYFKDVAADKWFLIASFTRPQKATYLTHLYSFVENFEPDNGDKIRKAYFTNQWIGDSDNNWLELTHAIYTGDATANANYRKDYAGGKEGDKFFLQNGGFFDNYIQLKTPYDRKPTGKKPVIDFEKLPNK</sequence>
<dbReference type="AlphaFoldDB" id="A0A1G7ZDW8"/>
<dbReference type="InterPro" id="IPR031712">
    <property type="entry name" value="DUF5077"/>
</dbReference>
<gene>
    <name evidence="2" type="ORF">SAMN05192573_106223</name>
</gene>
<protein>
    <recommendedName>
        <fullName evidence="1">DUF5077 domain-containing protein</fullName>
    </recommendedName>
</protein>
<evidence type="ECO:0000313" key="3">
    <source>
        <dbReference type="Proteomes" id="UP000199705"/>
    </source>
</evidence>
<dbReference type="Pfam" id="PF11958">
    <property type="entry name" value="DUF3472"/>
    <property type="match status" value="1"/>
</dbReference>
<accession>A0A1G7ZDW8</accession>
<evidence type="ECO:0000259" key="1">
    <source>
        <dbReference type="Pfam" id="PF16871"/>
    </source>
</evidence>
<reference evidence="3" key="1">
    <citation type="submission" date="2016-10" db="EMBL/GenBank/DDBJ databases">
        <authorList>
            <person name="Varghese N."/>
            <person name="Submissions S."/>
        </authorList>
    </citation>
    <scope>NUCLEOTIDE SEQUENCE [LARGE SCALE GENOMIC DNA]</scope>
    <source>
        <strain evidence="3">Gh-67</strain>
    </source>
</reference>
<dbReference type="STRING" id="551996.SAMN05192573_106223"/>
<dbReference type="InterPro" id="IPR021862">
    <property type="entry name" value="DUF3472"/>
</dbReference>
<dbReference type="EMBL" id="FNCG01000006">
    <property type="protein sequence ID" value="SDH06941.1"/>
    <property type="molecule type" value="Genomic_DNA"/>
</dbReference>
<keyword evidence="3" id="KW-1185">Reference proteome</keyword>
<feature type="domain" description="DUF5077" evidence="1">
    <location>
        <begin position="72"/>
        <end position="186"/>
    </location>
</feature>